<feature type="compositionally biased region" description="Polar residues" evidence="1">
    <location>
        <begin position="73"/>
        <end position="89"/>
    </location>
</feature>
<dbReference type="EMBL" id="CAVP010059212">
    <property type="protein sequence ID" value="CDL95638.1"/>
    <property type="molecule type" value="Genomic_DNA"/>
</dbReference>
<feature type="region of interest" description="Disordered" evidence="1">
    <location>
        <begin position="68"/>
        <end position="118"/>
    </location>
</feature>
<sequence length="169" mass="18612">MVTALDLSPKRNVSCQVTFLLAYLSSKAYRTGSPAVPCQAKRKPVVKTSTPHVKNGEKTIETPNISRIDETPSKASSVKAKTQFPTSSFAGGKPMTTKTRSAVSGHLPKAQSTSTAEISKEEKLRRLRHVARACDALCVVISRAEEDNARMRCQLEEANEKIGKWYFEE</sequence>
<reference evidence="2" key="1">
    <citation type="submission" date="2013-03" db="EMBL/GenBank/DDBJ databases">
        <authorList>
            <person name="Aslett M."/>
        </authorList>
    </citation>
    <scope>NUCLEOTIDE SEQUENCE [LARGE SCALE GENOMIC DNA]</scope>
    <source>
        <strain evidence="2">ISE/inbred ISE</strain>
    </source>
</reference>
<protein>
    <submittedName>
        <fullName evidence="2">Protein M01A8.2, isoform a</fullName>
    </submittedName>
</protein>
<gene>
    <name evidence="2" type="ORF">HCOI_01535900</name>
</gene>
<evidence type="ECO:0000256" key="1">
    <source>
        <dbReference type="SAM" id="MobiDB-lite"/>
    </source>
</evidence>
<accession>W6NED9</accession>
<comment type="caution">
    <text evidence="2">The sequence shown here is derived from an EMBL/GenBank/DDBJ whole genome shotgun (WGS) entry which is preliminary data.</text>
</comment>
<name>W6NED9_HAECO</name>
<evidence type="ECO:0000313" key="2">
    <source>
        <dbReference type="EMBL" id="CDL95638.1"/>
    </source>
</evidence>
<reference evidence="2" key="2">
    <citation type="submission" date="2013-05" db="EMBL/GenBank/DDBJ databases">
        <title>The genome and transcriptome of Haemonchus contortus: a key model parasite for drug and vaccine discovery.</title>
        <authorList>
            <person name="Laing R."/>
            <person name="Kikuchi T."/>
            <person name="Martinelli A."/>
            <person name="Tsai I.J."/>
            <person name="Beech R.N."/>
            <person name="Redman E."/>
            <person name="Holroyd N."/>
            <person name="Bartley D.J."/>
            <person name="Beasley H."/>
            <person name="Britton C."/>
            <person name="Curran D."/>
            <person name="Devaney E."/>
            <person name="Gilabert A."/>
            <person name="Jackson F."/>
            <person name="Hunt M."/>
            <person name="Johnston S."/>
            <person name="Kryukov I."/>
            <person name="Li K."/>
            <person name="Morrison A.A."/>
            <person name="Reid A.J."/>
            <person name="Sargison N."/>
            <person name="Saunders G."/>
            <person name="Wasmuth J.D."/>
            <person name="Wolstenholme A."/>
            <person name="Berriman M."/>
            <person name="Gilleard J.S."/>
            <person name="Cotton J.A."/>
        </authorList>
    </citation>
    <scope>NUCLEOTIDE SEQUENCE [LARGE SCALE GENOMIC DNA]</scope>
    <source>
        <strain evidence="2">ISE/inbred ISE</strain>
    </source>
</reference>
<proteinExistence type="predicted"/>
<dbReference type="AlphaFoldDB" id="W6NED9"/>
<organism evidence="2">
    <name type="scientific">Haemonchus contortus</name>
    <name type="common">Barber pole worm</name>
    <dbReference type="NCBI Taxonomy" id="6289"/>
    <lineage>
        <taxon>Eukaryota</taxon>
        <taxon>Metazoa</taxon>
        <taxon>Ecdysozoa</taxon>
        <taxon>Nematoda</taxon>
        <taxon>Chromadorea</taxon>
        <taxon>Rhabditida</taxon>
        <taxon>Rhabditina</taxon>
        <taxon>Rhabditomorpha</taxon>
        <taxon>Strongyloidea</taxon>
        <taxon>Trichostrongylidae</taxon>
        <taxon>Haemonchus</taxon>
    </lineage>
</organism>